<dbReference type="Pfam" id="PF02602">
    <property type="entry name" value="HEM4"/>
    <property type="match status" value="1"/>
</dbReference>
<dbReference type="EMBL" id="SPUH01000002">
    <property type="protein sequence ID" value="TKS53175.1"/>
    <property type="molecule type" value="Genomic_DNA"/>
</dbReference>
<comment type="catalytic activity">
    <reaction evidence="8 9">
        <text>hydroxymethylbilane = uroporphyrinogen III + H2O</text>
        <dbReference type="Rhea" id="RHEA:18965"/>
        <dbReference type="ChEBI" id="CHEBI:15377"/>
        <dbReference type="ChEBI" id="CHEBI:57308"/>
        <dbReference type="ChEBI" id="CHEBI:57845"/>
        <dbReference type="EC" id="4.2.1.75"/>
    </reaction>
</comment>
<comment type="similarity">
    <text evidence="2 9">Belongs to the uroporphyrinogen-III synthase family.</text>
</comment>
<proteinExistence type="inferred from homology"/>
<keyword evidence="5 9" id="KW-0627">Porphyrin biosynthesis</keyword>
<name>A0A4Z1R3Q6_9GAMM</name>
<sequence>MPHASTPAVPDRPASYVISLRPAGEHATLARAAAAHGLELIALSPWRIVHRDDDAARAALATALDAPLAIFTSPPAVAAASALMPLTAAGLRLAVGAGSCAALRAAGVADAVAPEREDSEGLLAMPQLATGEVRGRTVGLVTAPGGRGRIAAELATRGARVVRADVYVREPLPLDAEQVARLLATGDAPLLLPLTSGEALQRVLDALPAAAAQRLRTARVVAASERLAELARDAGFAQAQAAHSPRPEALLMAALADS</sequence>
<dbReference type="InterPro" id="IPR036108">
    <property type="entry name" value="4pyrrol_syn_uPrphyn_synt_sf"/>
</dbReference>
<comment type="function">
    <text evidence="6 9">Catalyzes cyclization of the linear tetrapyrrole, hydroxymethylbilane, to the macrocyclic uroporphyrinogen III.</text>
</comment>
<keyword evidence="4 9" id="KW-0456">Lyase</keyword>
<comment type="pathway">
    <text evidence="1 9">Porphyrin-containing compound metabolism; protoporphyrin-IX biosynthesis; coproporphyrinogen-III from 5-aminolevulinate: step 3/4.</text>
</comment>
<evidence type="ECO:0000259" key="10">
    <source>
        <dbReference type="Pfam" id="PF02602"/>
    </source>
</evidence>
<dbReference type="RefSeq" id="WP_134675294.1">
    <property type="nucleotide sequence ID" value="NZ_SPUH01000002.1"/>
</dbReference>
<dbReference type="GO" id="GO:0006782">
    <property type="term" value="P:protoporphyrinogen IX biosynthetic process"/>
    <property type="evidence" value="ECO:0007669"/>
    <property type="project" value="UniProtKB-UniRule"/>
</dbReference>
<evidence type="ECO:0000256" key="2">
    <source>
        <dbReference type="ARBA" id="ARBA00008133"/>
    </source>
</evidence>
<feature type="domain" description="Tetrapyrrole biosynthesis uroporphyrinogen III synthase" evidence="10">
    <location>
        <begin position="28"/>
        <end position="251"/>
    </location>
</feature>
<reference evidence="11 12" key="1">
    <citation type="submission" date="2019-01" db="EMBL/GenBank/DDBJ databases">
        <authorList>
            <person name="Zhang S."/>
        </authorList>
    </citation>
    <scope>NUCLEOTIDE SEQUENCE [LARGE SCALE GENOMIC DNA]</scope>
    <source>
        <strain evidence="11 12">1626</strain>
    </source>
</reference>
<evidence type="ECO:0000256" key="9">
    <source>
        <dbReference type="RuleBase" id="RU366031"/>
    </source>
</evidence>
<protein>
    <recommendedName>
        <fullName evidence="7 9">Uroporphyrinogen-III synthase</fullName>
        <ecNumber evidence="3 9">4.2.1.75</ecNumber>
    </recommendedName>
</protein>
<dbReference type="GO" id="GO:0006780">
    <property type="term" value="P:uroporphyrinogen III biosynthetic process"/>
    <property type="evidence" value="ECO:0007669"/>
    <property type="project" value="UniProtKB-UniRule"/>
</dbReference>
<comment type="caution">
    <text evidence="11">The sequence shown here is derived from an EMBL/GenBank/DDBJ whole genome shotgun (WGS) entry which is preliminary data.</text>
</comment>
<evidence type="ECO:0000256" key="6">
    <source>
        <dbReference type="ARBA" id="ARBA00037589"/>
    </source>
</evidence>
<keyword evidence="12" id="KW-1185">Reference proteome</keyword>
<dbReference type="PANTHER" id="PTHR38042">
    <property type="entry name" value="UROPORPHYRINOGEN-III SYNTHASE, CHLOROPLASTIC"/>
    <property type="match status" value="1"/>
</dbReference>
<evidence type="ECO:0000256" key="7">
    <source>
        <dbReference type="ARBA" id="ARBA00040167"/>
    </source>
</evidence>
<dbReference type="UniPathway" id="UPA00251">
    <property type="reaction ID" value="UER00320"/>
</dbReference>
<evidence type="ECO:0000256" key="8">
    <source>
        <dbReference type="ARBA" id="ARBA00048617"/>
    </source>
</evidence>
<evidence type="ECO:0000313" key="12">
    <source>
        <dbReference type="Proteomes" id="UP000298681"/>
    </source>
</evidence>
<evidence type="ECO:0000256" key="4">
    <source>
        <dbReference type="ARBA" id="ARBA00023239"/>
    </source>
</evidence>
<dbReference type="GO" id="GO:0004852">
    <property type="term" value="F:uroporphyrinogen-III synthase activity"/>
    <property type="evidence" value="ECO:0007669"/>
    <property type="project" value="UniProtKB-UniRule"/>
</dbReference>
<evidence type="ECO:0000256" key="1">
    <source>
        <dbReference type="ARBA" id="ARBA00004772"/>
    </source>
</evidence>
<evidence type="ECO:0000256" key="5">
    <source>
        <dbReference type="ARBA" id="ARBA00023244"/>
    </source>
</evidence>
<evidence type="ECO:0000256" key="3">
    <source>
        <dbReference type="ARBA" id="ARBA00013109"/>
    </source>
</evidence>
<accession>A0A4Z1R3Q6</accession>
<evidence type="ECO:0000313" key="11">
    <source>
        <dbReference type="EMBL" id="TKS53175.1"/>
    </source>
</evidence>
<dbReference type="InterPro" id="IPR039793">
    <property type="entry name" value="UROS/Hem4"/>
</dbReference>
<dbReference type="InterPro" id="IPR003754">
    <property type="entry name" value="4pyrrol_synth_uPrphyn_synth"/>
</dbReference>
<dbReference type="CDD" id="cd06578">
    <property type="entry name" value="HemD"/>
    <property type="match status" value="1"/>
</dbReference>
<dbReference type="EC" id="4.2.1.75" evidence="3 9"/>
<dbReference type="SUPFAM" id="SSF69618">
    <property type="entry name" value="HemD-like"/>
    <property type="match status" value="1"/>
</dbReference>
<dbReference type="AlphaFoldDB" id="A0A4Z1R3Q6"/>
<dbReference type="PANTHER" id="PTHR38042:SF1">
    <property type="entry name" value="UROPORPHYRINOGEN-III SYNTHASE, CHLOROPLASTIC"/>
    <property type="match status" value="1"/>
</dbReference>
<dbReference type="Gene3D" id="3.40.50.10090">
    <property type="match status" value="2"/>
</dbReference>
<organism evidence="11 12">
    <name type="scientific">Luteimonas yindakuii</name>
    <dbReference type="NCBI Taxonomy" id="2565782"/>
    <lineage>
        <taxon>Bacteria</taxon>
        <taxon>Pseudomonadati</taxon>
        <taxon>Pseudomonadota</taxon>
        <taxon>Gammaproteobacteria</taxon>
        <taxon>Lysobacterales</taxon>
        <taxon>Lysobacteraceae</taxon>
        <taxon>Luteimonas</taxon>
    </lineage>
</organism>
<dbReference type="Proteomes" id="UP000298681">
    <property type="component" value="Unassembled WGS sequence"/>
</dbReference>
<gene>
    <name evidence="11" type="ORF">E4582_13415</name>
</gene>